<dbReference type="AlphaFoldDB" id="A0A6H1ZCU9"/>
<proteinExistence type="predicted"/>
<name>A0A6H1ZCU9_9ZZZZ</name>
<evidence type="ECO:0000313" key="1">
    <source>
        <dbReference type="EMBL" id="QJA45374.1"/>
    </source>
</evidence>
<reference evidence="1" key="1">
    <citation type="submission" date="2020-03" db="EMBL/GenBank/DDBJ databases">
        <title>The deep terrestrial virosphere.</title>
        <authorList>
            <person name="Holmfeldt K."/>
            <person name="Nilsson E."/>
            <person name="Simone D."/>
            <person name="Lopez-Fernandez M."/>
            <person name="Wu X."/>
            <person name="de Brujin I."/>
            <person name="Lundin D."/>
            <person name="Andersson A."/>
            <person name="Bertilsson S."/>
            <person name="Dopson M."/>
        </authorList>
    </citation>
    <scope>NUCLEOTIDE SEQUENCE</scope>
    <source>
        <strain evidence="1">TM448A00224</strain>
        <strain evidence="2">TM448B00423</strain>
    </source>
</reference>
<evidence type="ECO:0000313" key="2">
    <source>
        <dbReference type="EMBL" id="QJH95450.1"/>
    </source>
</evidence>
<sequence>MRTKNSIFVLMLGVMFVMGCSTFRKGLVEMSNQDVKNAEASREAAKNFISTWKLNSGFIRGALGDRITEFPAQFIAALDELDTIADKETLVDYDLGYFLGLRVRSLETIVQETLKMYAPDIFDLIPFPLKY</sequence>
<dbReference type="PROSITE" id="PS51257">
    <property type="entry name" value="PROKAR_LIPOPROTEIN"/>
    <property type="match status" value="1"/>
</dbReference>
<evidence type="ECO:0008006" key="3">
    <source>
        <dbReference type="Google" id="ProtNLM"/>
    </source>
</evidence>
<protein>
    <recommendedName>
        <fullName evidence="3">Lipoprotein</fullName>
    </recommendedName>
</protein>
<organism evidence="1">
    <name type="scientific">viral metagenome</name>
    <dbReference type="NCBI Taxonomy" id="1070528"/>
    <lineage>
        <taxon>unclassified sequences</taxon>
        <taxon>metagenomes</taxon>
        <taxon>organismal metagenomes</taxon>
    </lineage>
</organism>
<gene>
    <name evidence="1" type="ORF">TM448A00224_0039</name>
    <name evidence="2" type="ORF">TM448B00423_0019</name>
</gene>
<dbReference type="EMBL" id="MT143989">
    <property type="protein sequence ID" value="QJA45374.1"/>
    <property type="molecule type" value="Genomic_DNA"/>
</dbReference>
<accession>A0A6H1ZCU9</accession>
<dbReference type="EMBL" id="MT144620">
    <property type="protein sequence ID" value="QJH95450.1"/>
    <property type="molecule type" value="Genomic_DNA"/>
</dbReference>